<keyword evidence="7 8" id="KW-0131">Cell cycle</keyword>
<evidence type="ECO:0000256" key="4">
    <source>
        <dbReference type="ARBA" id="ARBA00022692"/>
    </source>
</evidence>
<feature type="domain" description="POTRA" evidence="10">
    <location>
        <begin position="54"/>
        <end position="123"/>
    </location>
</feature>
<dbReference type="Proteomes" id="UP000249340">
    <property type="component" value="Chromosome"/>
</dbReference>
<dbReference type="InterPro" id="IPR026579">
    <property type="entry name" value="FtsQ"/>
</dbReference>
<evidence type="ECO:0000256" key="7">
    <source>
        <dbReference type="ARBA" id="ARBA00023306"/>
    </source>
</evidence>
<dbReference type="Gene3D" id="3.10.20.310">
    <property type="entry name" value="membrane protein fhac"/>
    <property type="match status" value="1"/>
</dbReference>
<dbReference type="KEGG" id="stri:C7M71_006090"/>
<evidence type="ECO:0000256" key="1">
    <source>
        <dbReference type="ARBA" id="ARBA00004370"/>
    </source>
</evidence>
<dbReference type="InterPro" id="IPR050487">
    <property type="entry name" value="FtsQ_DivIB"/>
</dbReference>
<accession>A0A345STM8</accession>
<feature type="transmembrane region" description="Helical" evidence="8">
    <location>
        <begin position="30"/>
        <end position="49"/>
    </location>
</feature>
<feature type="region of interest" description="Disordered" evidence="9">
    <location>
        <begin position="1"/>
        <end position="20"/>
    </location>
</feature>
<organism evidence="11 12">
    <name type="scientific">Peterkaempfera bronchialis</name>
    <dbReference type="NCBI Taxonomy" id="2126346"/>
    <lineage>
        <taxon>Bacteria</taxon>
        <taxon>Bacillati</taxon>
        <taxon>Actinomycetota</taxon>
        <taxon>Actinomycetes</taxon>
        <taxon>Kitasatosporales</taxon>
        <taxon>Streptomycetaceae</taxon>
        <taxon>Peterkaempfera</taxon>
    </lineage>
</organism>
<gene>
    <name evidence="8" type="primary">ftsQ</name>
    <name evidence="11" type="ORF">C7M71_006090</name>
</gene>
<keyword evidence="4 8" id="KW-0812">Transmembrane</keyword>
<evidence type="ECO:0000256" key="3">
    <source>
        <dbReference type="ARBA" id="ARBA00022618"/>
    </source>
</evidence>
<evidence type="ECO:0000313" key="11">
    <source>
        <dbReference type="EMBL" id="AXI77083.1"/>
    </source>
</evidence>
<evidence type="ECO:0000256" key="8">
    <source>
        <dbReference type="HAMAP-Rule" id="MF_00911"/>
    </source>
</evidence>
<evidence type="ECO:0000259" key="10">
    <source>
        <dbReference type="PROSITE" id="PS51779"/>
    </source>
</evidence>
<dbReference type="OrthoDB" id="9790760at2"/>
<dbReference type="InterPro" id="IPR013685">
    <property type="entry name" value="POTRA_FtsQ_type"/>
</dbReference>
<comment type="subcellular location">
    <subcellularLocation>
        <location evidence="8">Cell membrane</location>
        <topology evidence="8">Single-pass type II membrane protein</topology>
    </subcellularLocation>
    <subcellularLocation>
        <location evidence="1">Membrane</location>
    </subcellularLocation>
    <text evidence="8">Localizes to the division septum.</text>
</comment>
<dbReference type="GO" id="GO:0043093">
    <property type="term" value="P:FtsZ-dependent cytokinesis"/>
    <property type="evidence" value="ECO:0007669"/>
    <property type="project" value="UniProtKB-UniRule"/>
</dbReference>
<dbReference type="PANTHER" id="PTHR37820:SF1">
    <property type="entry name" value="CELL DIVISION PROTEIN FTSQ"/>
    <property type="match status" value="1"/>
</dbReference>
<dbReference type="InterPro" id="IPR005548">
    <property type="entry name" value="Cell_div_FtsQ/DivIB_C"/>
</dbReference>
<proteinExistence type="inferred from homology"/>
<dbReference type="InterPro" id="IPR034746">
    <property type="entry name" value="POTRA"/>
</dbReference>
<dbReference type="GO" id="GO:0090529">
    <property type="term" value="P:cell septum assembly"/>
    <property type="evidence" value="ECO:0007669"/>
    <property type="project" value="InterPro"/>
</dbReference>
<comment type="function">
    <text evidence="8">Essential cell division protein.</text>
</comment>
<keyword evidence="6 8" id="KW-0472">Membrane</keyword>
<keyword evidence="12" id="KW-1185">Reference proteome</keyword>
<dbReference type="GO" id="GO:0005886">
    <property type="term" value="C:plasma membrane"/>
    <property type="evidence" value="ECO:0007669"/>
    <property type="project" value="UniProtKB-SubCell"/>
</dbReference>
<dbReference type="HAMAP" id="MF_00911">
    <property type="entry name" value="FtsQ_subfam"/>
    <property type="match status" value="1"/>
</dbReference>
<name>A0A345STM8_9ACTN</name>
<evidence type="ECO:0000256" key="2">
    <source>
        <dbReference type="ARBA" id="ARBA00022475"/>
    </source>
</evidence>
<dbReference type="Pfam" id="PF03799">
    <property type="entry name" value="FtsQ_DivIB_C"/>
    <property type="match status" value="1"/>
</dbReference>
<keyword evidence="3 8" id="KW-0132">Cell division</keyword>
<sequence length="257" mass="27453">MVEASHPQQRTERAAADGPPPRLRLSRRGLLVVGLLGALLVGGCVWLVFFSSVLAVRTVAVTGTEKLTADQVAEAAGVHPGGPLARVDTDAVRRRVTSVLSRVDRVEVWRGWPHTLRIKVTERRPVAAVKESGGRYTQVDAGGVRFATEPAPPPGVPVVELKPDPAARDAIAAFPQKELVAAVVQVARDLPALVAKKVSTVEVHSYDDIQLRLDGGRLVLWGSSERGTRKARVLTALLTRQARTYDVSAPEAPATAG</sequence>
<keyword evidence="2 8" id="KW-1003">Cell membrane</keyword>
<dbReference type="EMBL" id="CP031264">
    <property type="protein sequence ID" value="AXI77083.1"/>
    <property type="molecule type" value="Genomic_DNA"/>
</dbReference>
<evidence type="ECO:0000256" key="9">
    <source>
        <dbReference type="SAM" id="MobiDB-lite"/>
    </source>
</evidence>
<evidence type="ECO:0000256" key="6">
    <source>
        <dbReference type="ARBA" id="ARBA00023136"/>
    </source>
</evidence>
<dbReference type="PROSITE" id="PS51779">
    <property type="entry name" value="POTRA"/>
    <property type="match status" value="1"/>
</dbReference>
<evidence type="ECO:0000313" key="12">
    <source>
        <dbReference type="Proteomes" id="UP000249340"/>
    </source>
</evidence>
<reference evidence="12" key="1">
    <citation type="submission" date="2018-07" db="EMBL/GenBank/DDBJ databases">
        <title>Streptacidiphilus bronchialis DSM 106435 chromosome.</title>
        <authorList>
            <person name="Batra D."/>
            <person name="Gulvik C.A."/>
        </authorList>
    </citation>
    <scope>NUCLEOTIDE SEQUENCE [LARGE SCALE GENOMIC DNA]</scope>
    <source>
        <strain evidence="12">DSM 106435</strain>
    </source>
</reference>
<dbReference type="PANTHER" id="PTHR37820">
    <property type="entry name" value="CELL DIVISION PROTEIN DIVIB"/>
    <property type="match status" value="1"/>
</dbReference>
<evidence type="ECO:0000256" key="5">
    <source>
        <dbReference type="ARBA" id="ARBA00022989"/>
    </source>
</evidence>
<dbReference type="Pfam" id="PF08478">
    <property type="entry name" value="POTRA_1"/>
    <property type="match status" value="1"/>
</dbReference>
<comment type="similarity">
    <text evidence="8">Belongs to the FtsQ/DivIB family. FtsQ subfamily.</text>
</comment>
<keyword evidence="5 8" id="KW-1133">Transmembrane helix</keyword>
<dbReference type="AlphaFoldDB" id="A0A345STM8"/>
<protein>
    <recommendedName>
        <fullName evidence="8">Cell division protein FtsQ</fullName>
    </recommendedName>
</protein>
<dbReference type="GO" id="GO:0032153">
    <property type="term" value="C:cell division site"/>
    <property type="evidence" value="ECO:0007669"/>
    <property type="project" value="UniProtKB-UniRule"/>
</dbReference>
<dbReference type="RefSeq" id="WP_111490755.1">
    <property type="nucleotide sequence ID" value="NZ_CP031264.1"/>
</dbReference>